<feature type="region of interest" description="Disordered" evidence="1">
    <location>
        <begin position="78"/>
        <end position="178"/>
    </location>
</feature>
<feature type="compositionally biased region" description="Basic and acidic residues" evidence="1">
    <location>
        <begin position="126"/>
        <end position="154"/>
    </location>
</feature>
<feature type="region of interest" description="Disordered" evidence="1">
    <location>
        <begin position="1"/>
        <end position="33"/>
    </location>
</feature>
<comment type="caution">
    <text evidence="2">The sequence shown here is derived from an EMBL/GenBank/DDBJ whole genome shotgun (WGS) entry which is preliminary data.</text>
</comment>
<name>A0A644XX64_9ZZZZ</name>
<dbReference type="AlphaFoldDB" id="A0A644XX64"/>
<dbReference type="EMBL" id="VSSQ01003461">
    <property type="protein sequence ID" value="MPM20800.1"/>
    <property type="molecule type" value="Genomic_DNA"/>
</dbReference>
<organism evidence="2">
    <name type="scientific">bioreactor metagenome</name>
    <dbReference type="NCBI Taxonomy" id="1076179"/>
    <lineage>
        <taxon>unclassified sequences</taxon>
        <taxon>metagenomes</taxon>
        <taxon>ecological metagenomes</taxon>
    </lineage>
</organism>
<protein>
    <submittedName>
        <fullName evidence="2">Uncharacterized protein</fullName>
    </submittedName>
</protein>
<accession>A0A644XX64</accession>
<proteinExistence type="predicted"/>
<feature type="compositionally biased region" description="Basic and acidic residues" evidence="1">
    <location>
        <begin position="79"/>
        <end position="97"/>
    </location>
</feature>
<evidence type="ECO:0000313" key="2">
    <source>
        <dbReference type="EMBL" id="MPM20800.1"/>
    </source>
</evidence>
<evidence type="ECO:0000256" key="1">
    <source>
        <dbReference type="SAM" id="MobiDB-lite"/>
    </source>
</evidence>
<reference evidence="2" key="1">
    <citation type="submission" date="2019-08" db="EMBL/GenBank/DDBJ databases">
        <authorList>
            <person name="Kucharzyk K."/>
            <person name="Murdoch R.W."/>
            <person name="Higgins S."/>
            <person name="Loffler F."/>
        </authorList>
    </citation>
    <scope>NUCLEOTIDE SEQUENCE</scope>
</reference>
<gene>
    <name evidence="2" type="ORF">SDC9_67236</name>
</gene>
<sequence length="178" mass="18856">MAGTFTVRAAGRNGRPERLAASGGPGLVGRSGQRSVAGASFGEEVADLGEDLVGALHRRLVLLVAVLVDLVGLDDGEVDHEGGQHEGHDGRQERADGDPTDDDLGEGLALQRQGPADEVEDQVGEGLHDGREERAHDESDGKLDEIAAHEEFLEPLHTYHSFPGRGGSASRRPRRPPP</sequence>